<protein>
    <submittedName>
        <fullName evidence="1">Uncharacterized protein</fullName>
    </submittedName>
</protein>
<gene>
    <name evidence="1" type="ORF">GPX89_01275</name>
</gene>
<evidence type="ECO:0000313" key="1">
    <source>
        <dbReference type="EMBL" id="MVU75874.1"/>
    </source>
</evidence>
<dbReference type="AlphaFoldDB" id="A0A7K1UNG0"/>
<organism evidence="1 2">
    <name type="scientific">Nocardia terrae</name>
    <dbReference type="NCBI Taxonomy" id="2675851"/>
    <lineage>
        <taxon>Bacteria</taxon>
        <taxon>Bacillati</taxon>
        <taxon>Actinomycetota</taxon>
        <taxon>Actinomycetes</taxon>
        <taxon>Mycobacteriales</taxon>
        <taxon>Nocardiaceae</taxon>
        <taxon>Nocardia</taxon>
    </lineage>
</organism>
<name>A0A7K1UNG0_9NOCA</name>
<comment type="caution">
    <text evidence="1">The sequence shown here is derived from an EMBL/GenBank/DDBJ whole genome shotgun (WGS) entry which is preliminary data.</text>
</comment>
<dbReference type="EMBL" id="WRPP01000001">
    <property type="protein sequence ID" value="MVU75874.1"/>
    <property type="molecule type" value="Genomic_DNA"/>
</dbReference>
<sequence length="191" mass="19368">MLAVACVVSCGSETRSGLSEAPSTAVSAPQTSSTAAIALTEVDAGPYTGQAFGTHFTAASGKIACNFNPMQGGCVFSAPEHRAADSVPVCLGSDTPMPYTAVGWRSAEGLASQTPSTCRIANAFFNSPAPIAADGRFTDAALPTNSTMTITLGWPDTSNKVTCTSTAVEFRCVQAKSGHGFGATSAAINVF</sequence>
<dbReference type="Proteomes" id="UP000466794">
    <property type="component" value="Unassembled WGS sequence"/>
</dbReference>
<evidence type="ECO:0000313" key="2">
    <source>
        <dbReference type="Proteomes" id="UP000466794"/>
    </source>
</evidence>
<proteinExistence type="predicted"/>
<dbReference type="RefSeq" id="WP_157354653.1">
    <property type="nucleotide sequence ID" value="NZ_WRPP01000001.1"/>
</dbReference>
<keyword evidence="2" id="KW-1185">Reference proteome</keyword>
<reference evidence="1 2" key="1">
    <citation type="submission" date="2019-12" db="EMBL/GenBank/DDBJ databases">
        <title>Nocardia sp. nov. ET3-3 isolated from soil.</title>
        <authorList>
            <person name="Kanchanasin P."/>
            <person name="Tanasupawat S."/>
            <person name="Yuki M."/>
            <person name="Kudo T."/>
        </authorList>
    </citation>
    <scope>NUCLEOTIDE SEQUENCE [LARGE SCALE GENOMIC DNA]</scope>
    <source>
        <strain evidence="1 2">ET3-3</strain>
    </source>
</reference>
<accession>A0A7K1UNG0</accession>